<protein>
    <submittedName>
        <fullName evidence="1">Uncharacterized protein</fullName>
    </submittedName>
</protein>
<dbReference type="KEGG" id="tso:IZ6_25570"/>
<evidence type="ECO:0000313" key="2">
    <source>
        <dbReference type="Proteomes" id="UP000515317"/>
    </source>
</evidence>
<sequence length="96" mass="11085">MNLTLYHGRRNPSDDLHDWGFQGPVLQNVKSVHYTYITHILVTFTDPLTAEIYRAKFGLEAWDSNVLKLPVHEDLVFLPRFEDGNPAYFGDFFLAA</sequence>
<accession>A0A6S6QX40</accession>
<organism evidence="1 2">
    <name type="scientific">Terrihabitans soli</name>
    <dbReference type="NCBI Taxonomy" id="708113"/>
    <lineage>
        <taxon>Bacteria</taxon>
        <taxon>Pseudomonadati</taxon>
        <taxon>Pseudomonadota</taxon>
        <taxon>Alphaproteobacteria</taxon>
        <taxon>Hyphomicrobiales</taxon>
        <taxon>Terrihabitans</taxon>
    </lineage>
</organism>
<reference evidence="1 2" key="1">
    <citation type="submission" date="2020-08" db="EMBL/GenBank/DDBJ databases">
        <title>Genome sequence of Rhizobiales bacterium strain IZ6.</title>
        <authorList>
            <person name="Nakai R."/>
            <person name="Naganuma T."/>
        </authorList>
    </citation>
    <scope>NUCLEOTIDE SEQUENCE [LARGE SCALE GENOMIC DNA]</scope>
    <source>
        <strain evidence="1 2">IZ6</strain>
    </source>
</reference>
<gene>
    <name evidence="1" type="ORF">IZ6_25570</name>
</gene>
<keyword evidence="2" id="KW-1185">Reference proteome</keyword>
<dbReference type="EMBL" id="AP023361">
    <property type="protein sequence ID" value="BCJ91822.1"/>
    <property type="molecule type" value="Genomic_DNA"/>
</dbReference>
<proteinExistence type="predicted"/>
<dbReference type="RefSeq" id="WP_222875441.1">
    <property type="nucleotide sequence ID" value="NZ_AP023361.1"/>
</dbReference>
<dbReference type="AlphaFoldDB" id="A0A6S6QX40"/>
<evidence type="ECO:0000313" key="1">
    <source>
        <dbReference type="EMBL" id="BCJ91822.1"/>
    </source>
</evidence>
<dbReference type="Proteomes" id="UP000515317">
    <property type="component" value="Chromosome"/>
</dbReference>
<name>A0A6S6QX40_9HYPH</name>